<dbReference type="AlphaFoldDB" id="A0A1M7HSP2"/>
<dbReference type="RefSeq" id="WP_072949113.1">
    <property type="nucleotide sequence ID" value="NZ_FRCT01000003.1"/>
</dbReference>
<reference evidence="2 3" key="1">
    <citation type="submission" date="2016-11" db="EMBL/GenBank/DDBJ databases">
        <authorList>
            <person name="Jaros S."/>
            <person name="Januszkiewicz K."/>
            <person name="Wedrychowicz H."/>
        </authorList>
    </citation>
    <scope>NUCLEOTIDE SEQUENCE [LARGE SCALE GENOMIC DNA]</scope>
    <source>
        <strain evidence="2 3">Y1</strain>
    </source>
</reference>
<dbReference type="Proteomes" id="UP000184394">
    <property type="component" value="Unassembled WGS sequence"/>
</dbReference>
<organism evidence="2 3">
    <name type="scientific">Ruminococcus flavefaciens</name>
    <dbReference type="NCBI Taxonomy" id="1265"/>
    <lineage>
        <taxon>Bacteria</taxon>
        <taxon>Bacillati</taxon>
        <taxon>Bacillota</taxon>
        <taxon>Clostridia</taxon>
        <taxon>Eubacteriales</taxon>
        <taxon>Oscillospiraceae</taxon>
        <taxon>Ruminococcus</taxon>
    </lineage>
</organism>
<evidence type="ECO:0000259" key="1">
    <source>
        <dbReference type="Pfam" id="PF19975"/>
    </source>
</evidence>
<name>A0A1M7HSP2_RUMFL</name>
<dbReference type="CDD" id="cd00882">
    <property type="entry name" value="Ras_like_GTPase"/>
    <property type="match status" value="1"/>
</dbReference>
<proteinExistence type="predicted"/>
<dbReference type="InterPro" id="IPR027417">
    <property type="entry name" value="P-loop_NTPase"/>
</dbReference>
<sequence>MERSYNNPEYIAYIKNNIKHAKDTYICVSCFDTKERKVKKENIVRIPKRTMYFRECDTCGANKNGTCQWCPEGDTLGISDYDEVPLTHRCHYGNLDKNGNVASMSELCCPVCHKPVHKIVGNNIIISIIGSRDSGKSHYIGVLIHEIINDIAKKLDWVVIPEANTMRLYETNFSRIYTANQILNLTSKNYDGFYDPYIFYITDKKGKTFTLTLYDTAGEDFESDDLMENSARHAFHADGIVFLIDPLKIANVYTSLSQDVVSNSSSVSASKAFQNDAILSILSASLRRHHKIKENKKIPIPLAVLIPKLDVLAPGFPPHYACLFPSGHAKNQGFNVAENRRVNTEIRKWLASVGDGATNSYIAQLEMNYTTFSYFGASSLGMKNAPDKDGVFSAPNPHRVEDPILWILKENGILKEKK</sequence>
<accession>A0A1M7HSP2</accession>
<feature type="domain" description="Double-GTPase 1" evidence="1">
    <location>
        <begin position="128"/>
        <end position="255"/>
    </location>
</feature>
<dbReference type="OrthoDB" id="1828302at2"/>
<gene>
    <name evidence="2" type="ORF">SAMN04487860_10371</name>
</gene>
<dbReference type="SUPFAM" id="SSF52540">
    <property type="entry name" value="P-loop containing nucleoside triphosphate hydrolases"/>
    <property type="match status" value="1"/>
</dbReference>
<dbReference type="Pfam" id="PF19975">
    <property type="entry name" value="DO-GTPase1"/>
    <property type="match status" value="1"/>
</dbReference>
<protein>
    <recommendedName>
        <fullName evidence="1">Double-GTPase 1 domain-containing protein</fullName>
    </recommendedName>
</protein>
<evidence type="ECO:0000313" key="3">
    <source>
        <dbReference type="Proteomes" id="UP000184394"/>
    </source>
</evidence>
<dbReference type="Gene3D" id="3.40.50.300">
    <property type="entry name" value="P-loop containing nucleotide triphosphate hydrolases"/>
    <property type="match status" value="1"/>
</dbReference>
<evidence type="ECO:0000313" key="2">
    <source>
        <dbReference type="EMBL" id="SHM31495.1"/>
    </source>
</evidence>
<dbReference type="EMBL" id="FRCT01000003">
    <property type="protein sequence ID" value="SHM31495.1"/>
    <property type="molecule type" value="Genomic_DNA"/>
</dbReference>
<dbReference type="InterPro" id="IPR045530">
    <property type="entry name" value="DO-GTPase1"/>
</dbReference>